<feature type="compositionally biased region" description="Pro residues" evidence="2">
    <location>
        <begin position="255"/>
        <end position="265"/>
    </location>
</feature>
<dbReference type="SMART" id="SM00554">
    <property type="entry name" value="FAS1"/>
    <property type="match status" value="1"/>
</dbReference>
<evidence type="ECO:0000259" key="4">
    <source>
        <dbReference type="SMART" id="SM00554"/>
    </source>
</evidence>
<feature type="compositionally biased region" description="Low complexity" evidence="2">
    <location>
        <begin position="79"/>
        <end position="92"/>
    </location>
</feature>
<accession>A0ABU6UB81</accession>
<evidence type="ECO:0000256" key="3">
    <source>
        <dbReference type="SAM" id="SignalP"/>
    </source>
</evidence>
<dbReference type="PANTHER" id="PTHR33985:SF15">
    <property type="entry name" value="FASCICLIN-LIKE ARABINOGALACTAN PROTEIN 19"/>
    <property type="match status" value="1"/>
</dbReference>
<protein>
    <recommendedName>
        <fullName evidence="4">FAS1 domain-containing protein</fullName>
    </recommendedName>
</protein>
<dbReference type="Pfam" id="PF02469">
    <property type="entry name" value="Fasciclin"/>
    <property type="match status" value="1"/>
</dbReference>
<dbReference type="InterPro" id="IPR052806">
    <property type="entry name" value="Fasciclin-like_AGP"/>
</dbReference>
<dbReference type="SUPFAM" id="SSF82153">
    <property type="entry name" value="FAS1 domain"/>
    <property type="match status" value="1"/>
</dbReference>
<feature type="region of interest" description="Disordered" evidence="2">
    <location>
        <begin position="66"/>
        <end position="92"/>
    </location>
</feature>
<dbReference type="Proteomes" id="UP001341840">
    <property type="component" value="Unassembled WGS sequence"/>
</dbReference>
<reference evidence="5 6" key="1">
    <citation type="journal article" date="2023" name="Plants (Basel)">
        <title>Bridging the Gap: Combining Genomics and Transcriptomics Approaches to Understand Stylosanthes scabra, an Orphan Legume from the Brazilian Caatinga.</title>
        <authorList>
            <person name="Ferreira-Neto J.R.C."/>
            <person name="da Silva M.D."/>
            <person name="Binneck E."/>
            <person name="de Melo N.F."/>
            <person name="da Silva R.H."/>
            <person name="de Melo A.L.T.M."/>
            <person name="Pandolfi V."/>
            <person name="Bustamante F.O."/>
            <person name="Brasileiro-Vidal A.C."/>
            <person name="Benko-Iseppon A.M."/>
        </authorList>
    </citation>
    <scope>NUCLEOTIDE SEQUENCE [LARGE SCALE GENOMIC DNA]</scope>
    <source>
        <tissue evidence="5">Leaves</tissue>
    </source>
</reference>
<dbReference type="InterPro" id="IPR000782">
    <property type="entry name" value="FAS1_domain"/>
</dbReference>
<keyword evidence="3" id="KW-0732">Signal</keyword>
<comment type="caution">
    <text evidence="5">The sequence shown here is derived from an EMBL/GenBank/DDBJ whole genome shotgun (WGS) entry which is preliminary data.</text>
</comment>
<evidence type="ECO:0000256" key="2">
    <source>
        <dbReference type="SAM" id="MobiDB-lite"/>
    </source>
</evidence>
<comment type="similarity">
    <text evidence="1">Belongs to the fasciclin-like AGP family.</text>
</comment>
<dbReference type="Gene3D" id="2.30.180.10">
    <property type="entry name" value="FAS1 domain"/>
    <property type="match status" value="1"/>
</dbReference>
<gene>
    <name evidence="5" type="ORF">PIB30_022993</name>
</gene>
<feature type="compositionally biased region" description="Pro residues" evidence="2">
    <location>
        <begin position="203"/>
        <end position="212"/>
    </location>
</feature>
<feature type="signal peptide" evidence="3">
    <location>
        <begin position="1"/>
        <end position="25"/>
    </location>
</feature>
<dbReference type="EMBL" id="JASCZI010120908">
    <property type="protein sequence ID" value="MED6157421.1"/>
    <property type="molecule type" value="Genomic_DNA"/>
</dbReference>
<evidence type="ECO:0000313" key="5">
    <source>
        <dbReference type="EMBL" id="MED6157421.1"/>
    </source>
</evidence>
<feature type="region of interest" description="Disordered" evidence="2">
    <location>
        <begin position="374"/>
        <end position="408"/>
    </location>
</feature>
<evidence type="ECO:0000256" key="1">
    <source>
        <dbReference type="ARBA" id="ARBA00007843"/>
    </source>
</evidence>
<feature type="chain" id="PRO_5047534914" description="FAS1 domain-containing protein" evidence="3">
    <location>
        <begin position="26"/>
        <end position="408"/>
    </location>
</feature>
<dbReference type="InterPro" id="IPR036378">
    <property type="entry name" value="FAS1_dom_sf"/>
</dbReference>
<sequence>MASILILRPLTVIYIVSLLMNAVSCIPSAEFDSMMESLRERGYDLFCNAIVTSDLQFDIFAYQNQRRKEEEQEREDEGNTNTTTRTNTNPRNTFTFFAPTDASLFALDMTQTASIYTDTLRFHVVPRRLSVTELRHLPEGYALPTLLSKRRLEITRPVSSAGISVGGVEIVFPGLFYSRYIAVHGLSGILSLRSNSVSGVSSVPPPPPPPVVPHFQKREPVQVPPPDGSVGFRWRNIPNRPDKRTILDPNSQQRPHPPVEAPAPSPKAVSRQAPPATSPVMGTFNAPAQGPEAQAEWTVHRPFESPAASVNVASVMTPVFPGPMYPDSEIYLAPEGLFPEPPIEAPSEAGEEPSVSVMESWGGELEGVIEMPKKTEELDESSTRNCDLEGIGLNDNDDHPRIMQCKAS</sequence>
<name>A0ABU6UB81_9FABA</name>
<feature type="region of interest" description="Disordered" evidence="2">
    <location>
        <begin position="197"/>
        <end position="290"/>
    </location>
</feature>
<proteinExistence type="inferred from homology"/>
<organism evidence="5 6">
    <name type="scientific">Stylosanthes scabra</name>
    <dbReference type="NCBI Taxonomy" id="79078"/>
    <lineage>
        <taxon>Eukaryota</taxon>
        <taxon>Viridiplantae</taxon>
        <taxon>Streptophyta</taxon>
        <taxon>Embryophyta</taxon>
        <taxon>Tracheophyta</taxon>
        <taxon>Spermatophyta</taxon>
        <taxon>Magnoliopsida</taxon>
        <taxon>eudicotyledons</taxon>
        <taxon>Gunneridae</taxon>
        <taxon>Pentapetalae</taxon>
        <taxon>rosids</taxon>
        <taxon>fabids</taxon>
        <taxon>Fabales</taxon>
        <taxon>Fabaceae</taxon>
        <taxon>Papilionoideae</taxon>
        <taxon>50 kb inversion clade</taxon>
        <taxon>dalbergioids sensu lato</taxon>
        <taxon>Dalbergieae</taxon>
        <taxon>Pterocarpus clade</taxon>
        <taxon>Stylosanthes</taxon>
    </lineage>
</organism>
<evidence type="ECO:0000313" key="6">
    <source>
        <dbReference type="Proteomes" id="UP001341840"/>
    </source>
</evidence>
<feature type="domain" description="FAS1" evidence="4">
    <location>
        <begin position="95"/>
        <end position="193"/>
    </location>
</feature>
<keyword evidence="6" id="KW-1185">Reference proteome</keyword>
<dbReference type="PANTHER" id="PTHR33985">
    <property type="entry name" value="OS02G0491300 PROTEIN-RELATED"/>
    <property type="match status" value="1"/>
</dbReference>